<dbReference type="EMBL" id="LKAJ01000007">
    <property type="protein sequence ID" value="KRG21026.1"/>
    <property type="molecule type" value="Genomic_DNA"/>
</dbReference>
<reference evidence="2" key="1">
    <citation type="submission" date="2015-09" db="EMBL/GenBank/DDBJ databases">
        <title>Draft Genome Sequences of Two Novel Amoeba-resistant Intranuclear Bacteria, Candidatus Berkiella cookevillensis and Candidatus Berkiella aquae.</title>
        <authorList>
            <person name="Mehari Y.T."/>
            <person name="Arivett B.A."/>
            <person name="Farone A.L."/>
            <person name="Gunderson J.H."/>
            <person name="Farone M.B."/>
        </authorList>
    </citation>
    <scope>NUCLEOTIDE SEQUENCE [LARGE SCALE GENOMIC DNA]</scope>
    <source>
        <strain evidence="2">HT99</strain>
    </source>
</reference>
<evidence type="ECO:0000259" key="1">
    <source>
        <dbReference type="Pfam" id="PF24275"/>
    </source>
</evidence>
<dbReference type="AlphaFoldDB" id="A0A0Q9YTI4"/>
<dbReference type="OrthoDB" id="7063588at2"/>
<reference evidence="3" key="2">
    <citation type="journal article" date="2016" name="Genome Announc.">
        <title>Draft Genome Sequences of Two Novel Amoeba-Resistant Intranuclear Bacteria, 'Candidatus Berkiella cookevillensis' and 'Candidatus Berkiella aquae'.</title>
        <authorList>
            <person name="Mehari Y.T."/>
            <person name="Arivett B.A."/>
            <person name="Farone A.L."/>
            <person name="Gunderson J.H."/>
            <person name="Farone M.B."/>
        </authorList>
    </citation>
    <scope>NUCLEOTIDE SEQUENCE</scope>
    <source>
        <strain evidence="3">HT99</strain>
    </source>
</reference>
<evidence type="ECO:0000313" key="4">
    <source>
        <dbReference type="Proteomes" id="UP000051497"/>
    </source>
</evidence>
<organism evidence="2">
    <name type="scientific">Candidatus Berkiella aquae</name>
    <dbReference type="NCBI Taxonomy" id="295108"/>
    <lineage>
        <taxon>Bacteria</taxon>
        <taxon>Pseudomonadati</taxon>
        <taxon>Pseudomonadota</taxon>
        <taxon>Gammaproteobacteria</taxon>
        <taxon>Candidatus Berkiellales</taxon>
        <taxon>Candidatus Berkiellaceae</taxon>
        <taxon>Candidatus Berkiella</taxon>
    </lineage>
</organism>
<dbReference type="Pfam" id="PF24275">
    <property type="entry name" value="NttA"/>
    <property type="match status" value="1"/>
</dbReference>
<evidence type="ECO:0000313" key="2">
    <source>
        <dbReference type="EMBL" id="KRG21026.1"/>
    </source>
</evidence>
<dbReference type="EMBL" id="LKAJ02000001">
    <property type="protein sequence ID" value="MCS5710020.1"/>
    <property type="molecule type" value="Genomic_DNA"/>
</dbReference>
<sequence>MQIIAIILTFMIGSFLEFAWAGEPILGPVKAPAASASSTNNLVNKKAWIENMQNNLPSLLCKKDQHFMTCFKITENECVDLNKLFVQACLNNVSLALPAELNSDEATRWGSVIGQCTFDLYEKFMQSKKVSKPECNQQAKTKP</sequence>
<keyword evidence="4" id="KW-1185">Reference proteome</keyword>
<protein>
    <recommendedName>
        <fullName evidence="1">T2SS substrate NttA domain-containing protein</fullName>
    </recommendedName>
</protein>
<accession>A0A0Q9YTI4</accession>
<name>A0A0Q9YTI4_9GAMM</name>
<dbReference type="Proteomes" id="UP000051497">
    <property type="component" value="Unassembled WGS sequence"/>
</dbReference>
<dbReference type="InterPro" id="IPR056212">
    <property type="entry name" value="NttA"/>
</dbReference>
<gene>
    <name evidence="3" type="ORF">HT99x_001120</name>
    <name evidence="2" type="ORF">HT99x_01946</name>
</gene>
<feature type="domain" description="T2SS substrate NttA" evidence="1">
    <location>
        <begin position="43"/>
        <end position="128"/>
    </location>
</feature>
<comment type="caution">
    <text evidence="2">The sequence shown here is derived from an EMBL/GenBank/DDBJ whole genome shotgun (WGS) entry which is preliminary data.</text>
</comment>
<reference evidence="3" key="3">
    <citation type="submission" date="2021-06" db="EMBL/GenBank/DDBJ databases">
        <title>Genomic Description and Analysis of Intracellular Bacteria, Candidatus Berkiella cookevillensis and Candidatus Berkiella aquae.</title>
        <authorList>
            <person name="Kidane D.T."/>
            <person name="Mehari Y.T."/>
            <person name="Rice F.C."/>
            <person name="Arivett B.A."/>
            <person name="Farone A.L."/>
            <person name="Berk S.G."/>
            <person name="Farone M.B."/>
        </authorList>
    </citation>
    <scope>NUCLEOTIDE SEQUENCE</scope>
    <source>
        <strain evidence="3">HT99</strain>
    </source>
</reference>
<evidence type="ECO:0000313" key="3">
    <source>
        <dbReference type="EMBL" id="MCS5710020.1"/>
    </source>
</evidence>
<dbReference type="STRING" id="295108.HT99x_01946"/>
<proteinExistence type="predicted"/>
<dbReference type="RefSeq" id="WP_139016605.1">
    <property type="nucleotide sequence ID" value="NZ_LKAJ02000001.1"/>
</dbReference>